<keyword evidence="3" id="KW-1185">Reference proteome</keyword>
<dbReference type="EMBL" id="JFFI01002316">
    <property type="protein sequence ID" value="KXH37616.1"/>
    <property type="molecule type" value="Genomic_DNA"/>
</dbReference>
<evidence type="ECO:0000313" key="2">
    <source>
        <dbReference type="EMBL" id="KXH37616.1"/>
    </source>
</evidence>
<accession>A0A135SP07</accession>
<dbReference type="PANTHER" id="PTHR35910">
    <property type="entry name" value="2EXR DOMAIN-CONTAINING PROTEIN"/>
    <property type="match status" value="1"/>
</dbReference>
<dbReference type="AlphaFoldDB" id="A0A135SP07"/>
<comment type="caution">
    <text evidence="2">The sequence shown here is derived from an EMBL/GenBank/DDBJ whole genome shotgun (WGS) entry which is preliminary data.</text>
</comment>
<feature type="domain" description="2EXR" evidence="1">
    <location>
        <begin position="47"/>
        <end position="143"/>
    </location>
</feature>
<evidence type="ECO:0000313" key="3">
    <source>
        <dbReference type="Proteomes" id="UP000070121"/>
    </source>
</evidence>
<sequence length="313" mass="35329">MTDTVECKGMAHPYLPLGKLHILPEPESLLADLANLDLSEEIKPPTFHLFKDLPTEIRLKIWRLAAPKPAVAERMPNNLTMSYGLQRPVPALLQVCQESRTEMFYDPENPCGLRDEQFEMLYLSPGHRAQGKGVYMNYRDDTLFMYRGPSQSIMPSAHCFANLRHLAMEWGLRPCWVQSHCNEGVRLLRQFPNLKTFTLLVSFKIYNELPLGESGSKHREQTQKRRALNEIKTWVLDAIDQALERDDSAFAAALARADANNNTNVDAASGSSSQSASIPTAASLVLSAFTNQWSPPEVRVVPKTKYWTMPAWA</sequence>
<dbReference type="InterPro" id="IPR045518">
    <property type="entry name" value="2EXR"/>
</dbReference>
<evidence type="ECO:0000259" key="1">
    <source>
        <dbReference type="Pfam" id="PF20150"/>
    </source>
</evidence>
<reference evidence="2 3" key="1">
    <citation type="submission" date="2014-02" db="EMBL/GenBank/DDBJ databases">
        <title>The genome sequence of Colletotrichum salicis CBS 607.94.</title>
        <authorList>
            <person name="Baroncelli R."/>
            <person name="Thon M.R."/>
        </authorList>
    </citation>
    <scope>NUCLEOTIDE SEQUENCE [LARGE SCALE GENOMIC DNA]</scope>
    <source>
        <strain evidence="2 3">CBS 607.94</strain>
    </source>
</reference>
<gene>
    <name evidence="2" type="ORF">CSAL01_05809</name>
</gene>
<dbReference type="OrthoDB" id="3513892at2759"/>
<name>A0A135SP07_9PEZI</name>
<dbReference type="Proteomes" id="UP000070121">
    <property type="component" value="Unassembled WGS sequence"/>
</dbReference>
<proteinExistence type="predicted"/>
<protein>
    <recommendedName>
        <fullName evidence="1">2EXR domain-containing protein</fullName>
    </recommendedName>
</protein>
<dbReference type="Pfam" id="PF20150">
    <property type="entry name" value="2EXR"/>
    <property type="match status" value="1"/>
</dbReference>
<organism evidence="2 3">
    <name type="scientific">Colletotrichum salicis</name>
    <dbReference type="NCBI Taxonomy" id="1209931"/>
    <lineage>
        <taxon>Eukaryota</taxon>
        <taxon>Fungi</taxon>
        <taxon>Dikarya</taxon>
        <taxon>Ascomycota</taxon>
        <taxon>Pezizomycotina</taxon>
        <taxon>Sordariomycetes</taxon>
        <taxon>Hypocreomycetidae</taxon>
        <taxon>Glomerellales</taxon>
        <taxon>Glomerellaceae</taxon>
        <taxon>Colletotrichum</taxon>
        <taxon>Colletotrichum acutatum species complex</taxon>
    </lineage>
</organism>
<dbReference type="PANTHER" id="PTHR35910:SF6">
    <property type="entry name" value="2EXR DOMAIN-CONTAINING PROTEIN"/>
    <property type="match status" value="1"/>
</dbReference>